<dbReference type="AlphaFoldDB" id="G0U5J1"/>
<proteinExistence type="predicted"/>
<dbReference type="InterPro" id="IPR032675">
    <property type="entry name" value="LRR_dom_sf"/>
</dbReference>
<reference evidence="2" key="1">
    <citation type="journal article" date="2012" name="Proc. Natl. Acad. Sci. U.S.A.">
        <title>Antigenic diversity is generated by distinct evolutionary mechanisms in African trypanosome species.</title>
        <authorList>
            <person name="Jackson A.P."/>
            <person name="Berry A."/>
            <person name="Aslett M."/>
            <person name="Allison H.C."/>
            <person name="Burton P."/>
            <person name="Vavrova-Anderson J."/>
            <person name="Brown R."/>
            <person name="Browne H."/>
            <person name="Corton N."/>
            <person name="Hauser H."/>
            <person name="Gamble J."/>
            <person name="Gilderthorp R."/>
            <person name="Marcello L."/>
            <person name="McQuillan J."/>
            <person name="Otto T.D."/>
            <person name="Quail M.A."/>
            <person name="Sanders M.J."/>
            <person name="van Tonder A."/>
            <person name="Ginger M.L."/>
            <person name="Field M.C."/>
            <person name="Barry J.D."/>
            <person name="Hertz-Fowler C."/>
            <person name="Berriman M."/>
        </authorList>
    </citation>
    <scope>NUCLEOTIDE SEQUENCE</scope>
    <source>
        <strain evidence="2">Y486</strain>
    </source>
</reference>
<sequence>MADRDVLYMGCVVVSLTEVRVGGALLLDEPDSCIGFRVCAAVVSTGKGVEESLGESASSSLYPLRNGGINEQLAVPVLLECVPTSSSTEGGKRGKRDSAEPRPKRGQSLTESGFGAVGVELILDVILVRGKEESKAARRRVAVESLYDIASQHCGVGVARVSVDILRASGLWDDSASQVNPRANGGSGRNWSGLGVHFVVRAVDMSEPARIMMNAEVEASTILGLPHLRSSTRFPVPLQHRMPYSAFPLDVVYTFYCRLYGHLFGKPMKPSSHVIQLLRKAWVEGKFYTANDTVYDDFFDVNRVRRVVNHVETVEGRWNAVRTVDISRVILNEDMLAPLLATLFYCTSLCTLVLDQNTLSDVTCYRVAALFYRHRYLQEILVLGNSVHEGGGEQLLRLARRNKRLTRLVITGSFCSPPLLQRIQRVVKMNSDSMAEDPFNVFSASYSYAKGPMSLPDSIVRQGLAVWAMLSVAPLQTVSANCVLNSTFGVEETSSLDHTPSSEGGGDSKKQRKSGVEVDERGQGLSVVPDCAFSPLLNEVMRTVALRMSSKVHDPWVCQVFSDIESLLGCSRGTRGDAPDEKRRTKEREGKHPQLSHQMLEGVYTISFLRLVVVTMRALEHMVDWEEAVAVLRGIGQKQTSLGIMKEDYCDAVKAFIQALTLVCGKDETDAIHSAAFIQCLALGIRTALEVV</sequence>
<feature type="region of interest" description="Disordered" evidence="1">
    <location>
        <begin position="493"/>
        <end position="521"/>
    </location>
</feature>
<accession>G0U5J1</accession>
<feature type="compositionally biased region" description="Basic and acidic residues" evidence="1">
    <location>
        <begin position="574"/>
        <end position="592"/>
    </location>
</feature>
<feature type="region of interest" description="Disordered" evidence="1">
    <location>
        <begin position="572"/>
        <end position="594"/>
    </location>
</feature>
<feature type="compositionally biased region" description="Polar residues" evidence="1">
    <location>
        <begin position="493"/>
        <end position="502"/>
    </location>
</feature>
<dbReference type="SUPFAM" id="SSF52047">
    <property type="entry name" value="RNI-like"/>
    <property type="match status" value="1"/>
</dbReference>
<dbReference type="Gene3D" id="3.80.10.10">
    <property type="entry name" value="Ribonuclease Inhibitor"/>
    <property type="match status" value="1"/>
</dbReference>
<evidence type="ECO:0000256" key="1">
    <source>
        <dbReference type="SAM" id="MobiDB-lite"/>
    </source>
</evidence>
<feature type="compositionally biased region" description="Basic and acidic residues" evidence="1">
    <location>
        <begin position="90"/>
        <end position="103"/>
    </location>
</feature>
<evidence type="ECO:0000313" key="2">
    <source>
        <dbReference type="EMBL" id="CCC51142.1"/>
    </source>
</evidence>
<dbReference type="EMBL" id="HE573026">
    <property type="protein sequence ID" value="CCC51142.1"/>
    <property type="molecule type" value="Genomic_DNA"/>
</dbReference>
<dbReference type="VEuPathDB" id="TriTrypDB:TvY486_1001950"/>
<organism evidence="2">
    <name type="scientific">Trypanosoma vivax (strain Y486)</name>
    <dbReference type="NCBI Taxonomy" id="1055687"/>
    <lineage>
        <taxon>Eukaryota</taxon>
        <taxon>Discoba</taxon>
        <taxon>Euglenozoa</taxon>
        <taxon>Kinetoplastea</taxon>
        <taxon>Metakinetoplastina</taxon>
        <taxon>Trypanosomatida</taxon>
        <taxon>Trypanosomatidae</taxon>
        <taxon>Trypanosoma</taxon>
        <taxon>Duttonella</taxon>
    </lineage>
</organism>
<dbReference type="OMA" id="EDYWLAV"/>
<name>G0U5J1_TRYVY</name>
<gene>
    <name evidence="2" type="ORF">TVY486_1001950</name>
</gene>
<protein>
    <submittedName>
        <fullName evidence="2">Uncharacterized protein</fullName>
    </submittedName>
</protein>
<feature type="compositionally biased region" description="Basic and acidic residues" evidence="1">
    <location>
        <begin position="506"/>
        <end position="521"/>
    </location>
</feature>
<feature type="region of interest" description="Disordered" evidence="1">
    <location>
        <begin position="84"/>
        <end position="110"/>
    </location>
</feature>